<dbReference type="Pfam" id="PF00702">
    <property type="entry name" value="Hydrolase"/>
    <property type="match status" value="1"/>
</dbReference>
<gene>
    <name evidence="1" type="ORF">H8S11_12020</name>
</gene>
<dbReference type="Gene3D" id="1.10.150.240">
    <property type="entry name" value="Putative phosphatase, domain 2"/>
    <property type="match status" value="1"/>
</dbReference>
<dbReference type="SFLD" id="SFLDG01129">
    <property type="entry name" value="C1.5:_HAD__Beta-PGM__Phosphata"/>
    <property type="match status" value="1"/>
</dbReference>
<dbReference type="InterPro" id="IPR006439">
    <property type="entry name" value="HAD-SF_hydro_IA"/>
</dbReference>
<organism evidence="1 2">
    <name type="scientific">Flintibacter hominis</name>
    <dbReference type="NCBI Taxonomy" id="2763048"/>
    <lineage>
        <taxon>Bacteria</taxon>
        <taxon>Bacillati</taxon>
        <taxon>Bacillota</taxon>
        <taxon>Clostridia</taxon>
        <taxon>Eubacteriales</taxon>
        <taxon>Flintibacter</taxon>
    </lineage>
</organism>
<dbReference type="EMBL" id="JACOPO010000010">
    <property type="protein sequence ID" value="MBC5723536.1"/>
    <property type="molecule type" value="Genomic_DNA"/>
</dbReference>
<dbReference type="PANTHER" id="PTHR18901:SF38">
    <property type="entry name" value="PSEUDOURIDINE-5'-PHOSPHATASE"/>
    <property type="match status" value="1"/>
</dbReference>
<evidence type="ECO:0000313" key="1">
    <source>
        <dbReference type="EMBL" id="MBC5723536.1"/>
    </source>
</evidence>
<dbReference type="RefSeq" id="WP_186853287.1">
    <property type="nucleotide sequence ID" value="NZ_JACOPO010000010.1"/>
</dbReference>
<comment type="caution">
    <text evidence="1">The sequence shown here is derived from an EMBL/GenBank/DDBJ whole genome shotgun (WGS) entry which is preliminary data.</text>
</comment>
<dbReference type="PRINTS" id="PR00413">
    <property type="entry name" value="HADHALOGNASE"/>
</dbReference>
<dbReference type="NCBIfam" id="TIGR01509">
    <property type="entry name" value="HAD-SF-IA-v3"/>
    <property type="match status" value="1"/>
</dbReference>
<dbReference type="SUPFAM" id="SSF56784">
    <property type="entry name" value="HAD-like"/>
    <property type="match status" value="1"/>
</dbReference>
<dbReference type="PANTHER" id="PTHR18901">
    <property type="entry name" value="2-DEOXYGLUCOSE-6-PHOSPHATE PHOSPHATASE 2"/>
    <property type="match status" value="1"/>
</dbReference>
<dbReference type="AlphaFoldDB" id="A0A8J6J9W6"/>
<keyword evidence="2" id="KW-1185">Reference proteome</keyword>
<dbReference type="Gene3D" id="3.40.50.1000">
    <property type="entry name" value="HAD superfamily/HAD-like"/>
    <property type="match status" value="1"/>
</dbReference>
<dbReference type="InterPro" id="IPR036412">
    <property type="entry name" value="HAD-like_sf"/>
</dbReference>
<sequence>MDKAFAIFDMDGTLVDSMDYWRGLAREYLARQGLAPSPELLERIKPMTMTQSAELFIRTFGLSGTPQTLAGEMNAMIEAHYRGDIPLKEGVALYLDRLRRDGVRMCVASATALPLMKACLDRLGVLDYFDFLLSCEEVGWGKDRPDVYHEAARRLGASPGEIAVYEDALGAAKTAKMAGYYVVAVYDGGTQPWEELKKLADEAIDNWKEEI</sequence>
<dbReference type="InterPro" id="IPR023214">
    <property type="entry name" value="HAD_sf"/>
</dbReference>
<reference evidence="1" key="1">
    <citation type="submission" date="2020-08" db="EMBL/GenBank/DDBJ databases">
        <title>Genome public.</title>
        <authorList>
            <person name="Liu C."/>
            <person name="Sun Q."/>
        </authorList>
    </citation>
    <scope>NUCLEOTIDE SEQUENCE</scope>
    <source>
        <strain evidence="1">NSJ-23</strain>
    </source>
</reference>
<evidence type="ECO:0000313" key="2">
    <source>
        <dbReference type="Proteomes" id="UP000628736"/>
    </source>
</evidence>
<dbReference type="Proteomes" id="UP000628736">
    <property type="component" value="Unassembled WGS sequence"/>
</dbReference>
<name>A0A8J6J9W6_9FIRM</name>
<accession>A0A8J6J9W6</accession>
<dbReference type="GO" id="GO:0016791">
    <property type="term" value="F:phosphatase activity"/>
    <property type="evidence" value="ECO:0007669"/>
    <property type="project" value="TreeGrafter"/>
</dbReference>
<protein>
    <submittedName>
        <fullName evidence="1">HAD family phosphatase</fullName>
    </submittedName>
</protein>
<dbReference type="SFLD" id="SFLDS00003">
    <property type="entry name" value="Haloacid_Dehalogenase"/>
    <property type="match status" value="1"/>
</dbReference>
<dbReference type="InterPro" id="IPR023198">
    <property type="entry name" value="PGP-like_dom2"/>
</dbReference>
<proteinExistence type="predicted"/>